<sequence>MTRFLFPRCPLLLQQEDIKGETSALQSPLGSQNSKTEMPGGQLTAFTKVKLVGDGNVSLAFTIKIIKGEFCDNIWSTKNTLGLLNLSFGENETYRLNQATITYHNFLKFQRGRIK</sequence>
<dbReference type="EMBL" id="BGPR01041326">
    <property type="protein sequence ID" value="GBO17587.1"/>
    <property type="molecule type" value="Genomic_DNA"/>
</dbReference>
<dbReference type="AlphaFoldDB" id="A0A4Y2V1F8"/>
<evidence type="ECO:0000313" key="2">
    <source>
        <dbReference type="Proteomes" id="UP000499080"/>
    </source>
</evidence>
<protein>
    <submittedName>
        <fullName evidence="1">Uncharacterized protein</fullName>
    </submittedName>
</protein>
<gene>
    <name evidence="1" type="ORF">AVEN_180754_1</name>
</gene>
<proteinExistence type="predicted"/>
<organism evidence="1 2">
    <name type="scientific">Araneus ventricosus</name>
    <name type="common">Orbweaver spider</name>
    <name type="synonym">Epeira ventricosa</name>
    <dbReference type="NCBI Taxonomy" id="182803"/>
    <lineage>
        <taxon>Eukaryota</taxon>
        <taxon>Metazoa</taxon>
        <taxon>Ecdysozoa</taxon>
        <taxon>Arthropoda</taxon>
        <taxon>Chelicerata</taxon>
        <taxon>Arachnida</taxon>
        <taxon>Araneae</taxon>
        <taxon>Araneomorphae</taxon>
        <taxon>Entelegynae</taxon>
        <taxon>Araneoidea</taxon>
        <taxon>Araneidae</taxon>
        <taxon>Araneus</taxon>
    </lineage>
</organism>
<evidence type="ECO:0000313" key="1">
    <source>
        <dbReference type="EMBL" id="GBO17587.1"/>
    </source>
</evidence>
<accession>A0A4Y2V1F8</accession>
<reference evidence="1 2" key="1">
    <citation type="journal article" date="2019" name="Sci. Rep.">
        <title>Orb-weaving spider Araneus ventricosus genome elucidates the spidroin gene catalogue.</title>
        <authorList>
            <person name="Kono N."/>
            <person name="Nakamura H."/>
            <person name="Ohtoshi R."/>
            <person name="Moran D.A.P."/>
            <person name="Shinohara A."/>
            <person name="Yoshida Y."/>
            <person name="Fujiwara M."/>
            <person name="Mori M."/>
            <person name="Tomita M."/>
            <person name="Arakawa K."/>
        </authorList>
    </citation>
    <scope>NUCLEOTIDE SEQUENCE [LARGE SCALE GENOMIC DNA]</scope>
</reference>
<dbReference type="Proteomes" id="UP000499080">
    <property type="component" value="Unassembled WGS sequence"/>
</dbReference>
<keyword evidence="2" id="KW-1185">Reference proteome</keyword>
<name>A0A4Y2V1F8_ARAVE</name>
<comment type="caution">
    <text evidence="1">The sequence shown here is derived from an EMBL/GenBank/DDBJ whole genome shotgun (WGS) entry which is preliminary data.</text>
</comment>